<organism evidence="2 3">
    <name type="scientific">Amborella trichopoda</name>
    <dbReference type="NCBI Taxonomy" id="13333"/>
    <lineage>
        <taxon>Eukaryota</taxon>
        <taxon>Viridiplantae</taxon>
        <taxon>Streptophyta</taxon>
        <taxon>Embryophyta</taxon>
        <taxon>Tracheophyta</taxon>
        <taxon>Spermatophyta</taxon>
        <taxon>Magnoliopsida</taxon>
        <taxon>Amborellales</taxon>
        <taxon>Amborellaceae</taxon>
        <taxon>Amborella</taxon>
    </lineage>
</organism>
<dbReference type="Gramene" id="ERN16791">
    <property type="protein sequence ID" value="ERN16791"/>
    <property type="gene ID" value="AMTR_s00057p00084630"/>
</dbReference>
<dbReference type="eggNOG" id="ENOG502S73W">
    <property type="taxonomic scope" value="Eukaryota"/>
</dbReference>
<evidence type="ECO:0000313" key="2">
    <source>
        <dbReference type="EMBL" id="ERN16791.1"/>
    </source>
</evidence>
<name>U5CU19_AMBTC</name>
<gene>
    <name evidence="2" type="ORF">AMTR_s00057p00084630</name>
</gene>
<dbReference type="InterPro" id="IPR021899">
    <property type="entry name" value="DUF3511"/>
</dbReference>
<dbReference type="PANTHER" id="PTHR33193">
    <property type="entry name" value="DOMAIN PROTEIN, PUTATIVE (DUF3511)-RELATED"/>
    <property type="match status" value="1"/>
</dbReference>
<dbReference type="OMA" id="GSANIWC"/>
<sequence length="103" mass="11916">MADYQGYRTYGDRKLEIVNGKAFSANQSYLAARSPPRLPPVKTTGKSKSRSSVRPWCLSDPEMKRRKRVAGYKVYAVEGRVKASFRRSFRWIKDKCSELIHGW</sequence>
<dbReference type="Pfam" id="PF12023">
    <property type="entry name" value="DUF3511"/>
    <property type="match status" value="1"/>
</dbReference>
<evidence type="ECO:0008006" key="4">
    <source>
        <dbReference type="Google" id="ProtNLM"/>
    </source>
</evidence>
<proteinExistence type="predicted"/>
<reference evidence="3" key="1">
    <citation type="journal article" date="2013" name="Science">
        <title>The Amborella genome and the evolution of flowering plants.</title>
        <authorList>
            <consortium name="Amborella Genome Project"/>
        </authorList>
    </citation>
    <scope>NUCLEOTIDE SEQUENCE [LARGE SCALE GENOMIC DNA]</scope>
</reference>
<evidence type="ECO:0000256" key="1">
    <source>
        <dbReference type="SAM" id="MobiDB-lite"/>
    </source>
</evidence>
<dbReference type="AlphaFoldDB" id="U5CU19"/>
<dbReference type="PANTHER" id="PTHR33193:SF13">
    <property type="entry name" value="EXPRESSED PROTEIN"/>
    <property type="match status" value="1"/>
</dbReference>
<evidence type="ECO:0000313" key="3">
    <source>
        <dbReference type="Proteomes" id="UP000017836"/>
    </source>
</evidence>
<keyword evidence="3" id="KW-1185">Reference proteome</keyword>
<feature type="region of interest" description="Disordered" evidence="1">
    <location>
        <begin position="34"/>
        <end position="55"/>
    </location>
</feature>
<protein>
    <recommendedName>
        <fullName evidence="4">DUF3511 domain-containing protein</fullName>
    </recommendedName>
</protein>
<accession>U5CU19</accession>
<dbReference type="Proteomes" id="UP000017836">
    <property type="component" value="Unassembled WGS sequence"/>
</dbReference>
<dbReference type="HOGENOM" id="CLU_120180_1_0_1"/>
<dbReference type="EMBL" id="KI392405">
    <property type="protein sequence ID" value="ERN16791.1"/>
    <property type="molecule type" value="Genomic_DNA"/>
</dbReference>